<protein>
    <submittedName>
        <fullName evidence="2">Helix-turn-helix transcriptional regulator</fullName>
    </submittedName>
</protein>
<reference evidence="2 3" key="1">
    <citation type="journal article" date="2015" name="Antonie Van Leeuwenhoek">
        <title>Oricola cellulosilytica gen. nov., sp. nov., a cellulose-degrading bacterium of the family Phyllobacteriaceae isolated from surface seashore water, and emended descriptions of Mesorhizobium loti and Phyllobacterium myrsinacearum.</title>
        <authorList>
            <person name="Hameed A."/>
            <person name="Shahina M."/>
            <person name="Lai W.A."/>
            <person name="Lin S.Y."/>
            <person name="Young L.S."/>
            <person name="Liu Y.C."/>
            <person name="Hsu Y.H."/>
            <person name="Young C.C."/>
        </authorList>
    </citation>
    <scope>NUCLEOTIDE SEQUENCE [LARGE SCALE GENOMIC DNA]</scope>
    <source>
        <strain evidence="2 3">KCTC 52183</strain>
    </source>
</reference>
<dbReference type="InterPro" id="IPR016032">
    <property type="entry name" value="Sig_transdc_resp-reg_C-effctor"/>
</dbReference>
<dbReference type="InterPro" id="IPR000792">
    <property type="entry name" value="Tscrpt_reg_LuxR_C"/>
</dbReference>
<evidence type="ECO:0000259" key="1">
    <source>
        <dbReference type="SMART" id="SM00421"/>
    </source>
</evidence>
<dbReference type="AlphaFoldDB" id="A0A4R0PFL2"/>
<dbReference type="SMART" id="SM00421">
    <property type="entry name" value="HTH_LUXR"/>
    <property type="match status" value="1"/>
</dbReference>
<dbReference type="EMBL" id="SJST01000001">
    <property type="protein sequence ID" value="TCD15868.1"/>
    <property type="molecule type" value="Genomic_DNA"/>
</dbReference>
<dbReference type="InterPro" id="IPR036388">
    <property type="entry name" value="WH-like_DNA-bd_sf"/>
</dbReference>
<organism evidence="2 3">
    <name type="scientific">Oricola cellulosilytica</name>
    <dbReference type="NCBI Taxonomy" id="1429082"/>
    <lineage>
        <taxon>Bacteria</taxon>
        <taxon>Pseudomonadati</taxon>
        <taxon>Pseudomonadota</taxon>
        <taxon>Alphaproteobacteria</taxon>
        <taxon>Hyphomicrobiales</taxon>
        <taxon>Ahrensiaceae</taxon>
        <taxon>Oricola</taxon>
    </lineage>
</organism>
<keyword evidence="3" id="KW-1185">Reference proteome</keyword>
<feature type="domain" description="HTH luxR-type" evidence="1">
    <location>
        <begin position="318"/>
        <end position="375"/>
    </location>
</feature>
<dbReference type="SUPFAM" id="SSF46894">
    <property type="entry name" value="C-terminal effector domain of the bipartite response regulators"/>
    <property type="match status" value="1"/>
</dbReference>
<evidence type="ECO:0000313" key="2">
    <source>
        <dbReference type="EMBL" id="TCD15868.1"/>
    </source>
</evidence>
<evidence type="ECO:0000313" key="3">
    <source>
        <dbReference type="Proteomes" id="UP000291301"/>
    </source>
</evidence>
<sequence>MDERQMHELIGGIYECALESGRLPEIGRQIERALGVESSIHFVSEGQTGRMLRLFSASPNFDPDARSDYERYYHQKNPWFQRAVSRVRSASRRGSRLVMRGEELIEEREFARTEFCADWCSRVGIYHMIGCAYPLPGGMLGGSGVHKTRHQGPFSGQEKRLYGLYMRHFARAIEINMRLRIGESPGGVAPALVEALDMGMILVGEDRKIVQANRVADALLSGRRWLTAVDGRLRTVHHGSLGKFAWLVAEAARTGAGRGLSPGSVMRLRDGEGAILPVLIAPFRAEGGPWGALLPTATIMFRDPASGRLPSETAISEIFALSAAESRLVAMLSAGLTLTESARLAKISRNTAKTQLQSVFAKTGHSRQSQLVADVRANPLIAMHRN</sequence>
<dbReference type="RefSeq" id="WP_131564190.1">
    <property type="nucleotide sequence ID" value="NZ_JAINFK010000001.1"/>
</dbReference>
<name>A0A4R0PFL2_9HYPH</name>
<gene>
    <name evidence="2" type="ORF">E0D97_00035</name>
</gene>
<dbReference type="Gene3D" id="1.10.10.10">
    <property type="entry name" value="Winged helix-like DNA-binding domain superfamily/Winged helix DNA-binding domain"/>
    <property type="match status" value="1"/>
</dbReference>
<proteinExistence type="predicted"/>
<accession>A0A4R0PFL2</accession>
<dbReference type="GO" id="GO:0003677">
    <property type="term" value="F:DNA binding"/>
    <property type="evidence" value="ECO:0007669"/>
    <property type="project" value="InterPro"/>
</dbReference>
<dbReference type="OrthoDB" id="5497412at2"/>
<dbReference type="Proteomes" id="UP000291301">
    <property type="component" value="Unassembled WGS sequence"/>
</dbReference>
<comment type="caution">
    <text evidence="2">The sequence shown here is derived from an EMBL/GenBank/DDBJ whole genome shotgun (WGS) entry which is preliminary data.</text>
</comment>
<dbReference type="GO" id="GO:0006355">
    <property type="term" value="P:regulation of DNA-templated transcription"/>
    <property type="evidence" value="ECO:0007669"/>
    <property type="project" value="InterPro"/>
</dbReference>